<dbReference type="Proteomes" id="UP001153069">
    <property type="component" value="Unassembled WGS sequence"/>
</dbReference>
<proteinExistence type="predicted"/>
<keyword evidence="6" id="KW-1185">Reference proteome</keyword>
<keyword evidence="2 3" id="KW-0802">TPR repeat</keyword>
<dbReference type="InterPro" id="IPR011990">
    <property type="entry name" value="TPR-like_helical_dom_sf"/>
</dbReference>
<feature type="compositionally biased region" description="Polar residues" evidence="4">
    <location>
        <begin position="11"/>
        <end position="22"/>
    </location>
</feature>
<evidence type="ECO:0000256" key="4">
    <source>
        <dbReference type="SAM" id="MobiDB-lite"/>
    </source>
</evidence>
<accession>A0A9N8E5P6</accession>
<dbReference type="SUPFAM" id="SSF48452">
    <property type="entry name" value="TPR-like"/>
    <property type="match status" value="2"/>
</dbReference>
<dbReference type="SMART" id="SM00028">
    <property type="entry name" value="TPR"/>
    <property type="match status" value="6"/>
</dbReference>
<evidence type="ECO:0000256" key="1">
    <source>
        <dbReference type="ARBA" id="ARBA00022737"/>
    </source>
</evidence>
<keyword evidence="1" id="KW-0677">Repeat</keyword>
<dbReference type="PANTHER" id="PTHR45641:SF1">
    <property type="entry name" value="AAA+ ATPASE DOMAIN-CONTAINING PROTEIN"/>
    <property type="match status" value="1"/>
</dbReference>
<dbReference type="InterPro" id="IPR019734">
    <property type="entry name" value="TPR_rpt"/>
</dbReference>
<name>A0A9N8E5P6_9STRA</name>
<dbReference type="PANTHER" id="PTHR45641">
    <property type="entry name" value="TETRATRICOPEPTIDE REPEAT PROTEIN (AFU_ORTHOLOGUE AFUA_6G03870)"/>
    <property type="match status" value="1"/>
</dbReference>
<dbReference type="Gene3D" id="1.25.40.10">
    <property type="entry name" value="Tetratricopeptide repeat domain"/>
    <property type="match status" value="2"/>
</dbReference>
<evidence type="ECO:0000313" key="5">
    <source>
        <dbReference type="EMBL" id="CAB9515012.1"/>
    </source>
</evidence>
<evidence type="ECO:0000256" key="3">
    <source>
        <dbReference type="PROSITE-ProRule" id="PRU00339"/>
    </source>
</evidence>
<dbReference type="PROSITE" id="PS50005">
    <property type="entry name" value="TPR"/>
    <property type="match status" value="3"/>
</dbReference>
<dbReference type="OrthoDB" id="5986190at2759"/>
<feature type="repeat" description="TPR" evidence="3">
    <location>
        <begin position="444"/>
        <end position="477"/>
    </location>
</feature>
<dbReference type="EMBL" id="CAICTM010000689">
    <property type="protein sequence ID" value="CAB9515012.1"/>
    <property type="molecule type" value="Genomic_DNA"/>
</dbReference>
<sequence length="588" mass="64441">MTEKPTPRNEGISQPPNQASGQDLENAMTLDLLGVSVYNLQHDFLELVSASKDATSGKALSKSSKIYEIENLQGPAGVIRKMGADVICPMDKKMGAAYVHSLHGEDHVGEATHMLSYSWSYSLGDIMDTLSDFCEHKGLNPKRTYIWICCLCVNQHRVVENSALKNSGMTAPPQVDFFAIFGERVKRIGHVLAMMAPWHSPVYITRVWCIFEIFTAHTTDKCKVDIVMPPKEKDSLEQDVIDTGSGVNALYATLGSTKVQDAKASVESDRLSILSQVESDVGYYELNNQVNILLRGWMHRTLTQLVESREITIDEEYVDFCNQVGVIVEKNGEPELAMKLHQAALHICNFAFSENHKSTATTYGCIGVVQFAVGDYDTALEMLQTALDIRFSVVGKNHPDTAQSFNDIGVVLEAMGDHEGALSKFTEAHSIRLSLLGKNHPDAAESCSNIGSVLDVMGDYEGAFSKFKEALAVEESVLGKNHPDVAHTHHNIGSVLSKMGDSEGALAKYRESLAIRLSVLGKKHPAVAATYRNMGGVLQQIGDYDGALSKYKEALVIQESVLGTDHPDTQTSLDLIEIANTELEKQST</sequence>
<reference evidence="5" key="1">
    <citation type="submission" date="2020-06" db="EMBL/GenBank/DDBJ databases">
        <authorList>
            <consortium name="Plant Systems Biology data submission"/>
        </authorList>
    </citation>
    <scope>NUCLEOTIDE SEQUENCE</scope>
    <source>
        <strain evidence="5">D6</strain>
    </source>
</reference>
<feature type="repeat" description="TPR" evidence="3">
    <location>
        <begin position="360"/>
        <end position="393"/>
    </location>
</feature>
<feature type="region of interest" description="Disordered" evidence="4">
    <location>
        <begin position="1"/>
        <end position="22"/>
    </location>
</feature>
<feature type="repeat" description="TPR" evidence="3">
    <location>
        <begin position="528"/>
        <end position="561"/>
    </location>
</feature>
<evidence type="ECO:0000256" key="2">
    <source>
        <dbReference type="ARBA" id="ARBA00022803"/>
    </source>
</evidence>
<comment type="caution">
    <text evidence="5">The sequence shown here is derived from an EMBL/GenBank/DDBJ whole genome shotgun (WGS) entry which is preliminary data.</text>
</comment>
<protein>
    <submittedName>
        <fullName evidence="5">Kinesin light chain</fullName>
    </submittedName>
</protein>
<gene>
    <name evidence="5" type="ORF">SEMRO_690_G187580.1</name>
</gene>
<evidence type="ECO:0000313" key="6">
    <source>
        <dbReference type="Proteomes" id="UP001153069"/>
    </source>
</evidence>
<dbReference type="AlphaFoldDB" id="A0A9N8E5P6"/>
<organism evidence="5 6">
    <name type="scientific">Seminavis robusta</name>
    <dbReference type="NCBI Taxonomy" id="568900"/>
    <lineage>
        <taxon>Eukaryota</taxon>
        <taxon>Sar</taxon>
        <taxon>Stramenopiles</taxon>
        <taxon>Ochrophyta</taxon>
        <taxon>Bacillariophyta</taxon>
        <taxon>Bacillariophyceae</taxon>
        <taxon>Bacillariophycidae</taxon>
        <taxon>Naviculales</taxon>
        <taxon>Naviculaceae</taxon>
        <taxon>Seminavis</taxon>
    </lineage>
</organism>
<dbReference type="Pfam" id="PF13424">
    <property type="entry name" value="TPR_12"/>
    <property type="match status" value="3"/>
</dbReference>